<evidence type="ECO:0000313" key="4">
    <source>
        <dbReference type="Proteomes" id="UP000197394"/>
    </source>
</evidence>
<dbReference type="Proteomes" id="UP000664966">
    <property type="component" value="Chromosome"/>
</dbReference>
<protein>
    <submittedName>
        <fullName evidence="1 2">Restriction endonuclease</fullName>
        <ecNumber evidence="3">3.1.21.-</ecNumber>
    </submittedName>
</protein>
<dbReference type="EMBL" id="CP072270">
    <property type="protein sequence ID" value="QTK42702.1"/>
    <property type="molecule type" value="Genomic_DNA"/>
</dbReference>
<dbReference type="AlphaFoldDB" id="A0A090B5P9"/>
<evidence type="ECO:0000313" key="3">
    <source>
        <dbReference type="EMBL" id="QTK42702.1"/>
    </source>
</evidence>
<organism evidence="1 5">
    <name type="scientific">Acinetobacter baumannii</name>
    <dbReference type="NCBI Taxonomy" id="470"/>
    <lineage>
        <taxon>Bacteria</taxon>
        <taxon>Pseudomonadati</taxon>
        <taxon>Pseudomonadota</taxon>
        <taxon>Gammaproteobacteria</taxon>
        <taxon>Moraxellales</taxon>
        <taxon>Moraxellaceae</taxon>
        <taxon>Acinetobacter</taxon>
        <taxon>Acinetobacter calcoaceticus/baumannii complex</taxon>
    </lineage>
</organism>
<dbReference type="REBASE" id="312552">
    <property type="entry name" value="Aba16141ORF3465P"/>
</dbReference>
<keyword evidence="1" id="KW-0255">Endonuclease</keyword>
<evidence type="ECO:0000313" key="2">
    <source>
        <dbReference type="EMBL" id="OWK67275.1"/>
    </source>
</evidence>
<dbReference type="InterPro" id="IPR019062">
    <property type="entry name" value="Restrct_endonuc_II_HpaII"/>
</dbReference>
<keyword evidence="3" id="KW-0378">Hydrolase</keyword>
<dbReference type="Proteomes" id="UP000470018">
    <property type="component" value="Unassembled WGS sequence"/>
</dbReference>
<dbReference type="EC" id="3.1.21.-" evidence="3"/>
<reference evidence="2 4" key="1">
    <citation type="submission" date="2017-05" db="EMBL/GenBank/DDBJ databases">
        <title>Draft genome sequence of MDR A. baumannii AB360.</title>
        <authorList>
            <person name="Wareham D.W."/>
            <person name="Bean D.C."/>
        </authorList>
    </citation>
    <scope>NUCLEOTIDE SEQUENCE [LARGE SCALE GENOMIC DNA]</scope>
    <source>
        <strain evidence="2 4">AB360</strain>
    </source>
</reference>
<sequence length="359" mass="41073">MITGNIGEWSELYALFKILSDGELAAGDQDLNKINNLIYPVIKILRMESNENFEFTPIVDSHNIEIKKANETFIIPTADFAVMAEYLLLELKKKHSSASFSIPLIEEFIQKYKSNKIKAKSSSKSDIKIIIYDSKLGTTPELGFSIKSRLGKASTLLNAGKTTNFVYLINDLNLSDQKIEELNSLPLKNRVQEIKNLGGNLQFSHLCNRIFQNNLILIDSLLPEIMAHALVEFYSTKITALSSIVRELNNKNPLNYSLDNHHPFYEFKIKKLLCETAIGMMPNTVWTGNNIDSTGGYLIIKQDGEIVCYHLYHRQEFEEYLYQNTRFETASTSRYEFGNLFKNDKGQLSIILNLQIRFK</sequence>
<dbReference type="GO" id="GO:0016787">
    <property type="term" value="F:hydrolase activity"/>
    <property type="evidence" value="ECO:0007669"/>
    <property type="project" value="UniProtKB-KW"/>
</dbReference>
<reference evidence="1 5" key="2">
    <citation type="submission" date="2020-02" db="EMBL/GenBank/DDBJ databases">
        <title>Whole genome shot-gun sequencing of clinical Carbapenem resistant A. baumannii.</title>
        <authorList>
            <person name="Veeraraghavan B."/>
            <person name="Mathur P."/>
            <person name="Vijayakumar S."/>
            <person name="Vasudevan K."/>
            <person name="Lincy M."/>
            <person name="Kirubananthan A."/>
        </authorList>
    </citation>
    <scope>NUCLEOTIDE SEQUENCE [LARGE SCALE GENOMIC DNA]</scope>
    <source>
        <strain evidence="1 5">SP816</strain>
    </source>
</reference>
<dbReference type="EMBL" id="NGKM01000005">
    <property type="protein sequence ID" value="OWK67275.1"/>
    <property type="molecule type" value="Genomic_DNA"/>
</dbReference>
<dbReference type="GO" id="GO:0004519">
    <property type="term" value="F:endonuclease activity"/>
    <property type="evidence" value="ECO:0007669"/>
    <property type="project" value="UniProtKB-KW"/>
</dbReference>
<reference evidence="3" key="3">
    <citation type="submission" date="2021-03" db="EMBL/GenBank/DDBJ databases">
        <title>Complete genome sequencing of Acinetobacter baumannii.</title>
        <authorList>
            <person name="Yadav B."/>
            <person name="Makwana N."/>
            <person name="Kharat A.S."/>
            <person name="Veeraraghavan B."/>
            <person name="Vijayakumar S."/>
            <person name="Priya M."/>
        </authorList>
    </citation>
    <scope>NUCLEOTIDE SEQUENCE</scope>
    <source>
        <strain evidence="3">KSK6</strain>
    </source>
</reference>
<dbReference type="Pfam" id="PF09561">
    <property type="entry name" value="RE_HpaII"/>
    <property type="match status" value="1"/>
</dbReference>
<name>A0A090B5P9_ACIBA</name>
<keyword evidence="1" id="KW-0540">Nuclease</keyword>
<evidence type="ECO:0000313" key="5">
    <source>
        <dbReference type="Proteomes" id="UP000470018"/>
    </source>
</evidence>
<evidence type="ECO:0000313" key="1">
    <source>
        <dbReference type="EMBL" id="NDW41254.1"/>
    </source>
</evidence>
<dbReference type="Proteomes" id="UP000197394">
    <property type="component" value="Unassembled WGS sequence"/>
</dbReference>
<dbReference type="REBASE" id="460540">
    <property type="entry name" value="AbaKSK6ORF14990P"/>
</dbReference>
<proteinExistence type="predicted"/>
<accession>A0A090B5P9</accession>
<gene>
    <name evidence="2" type="ORF">CBE85_07525</name>
    <name evidence="1" type="ORF">G3N53_09200</name>
    <name evidence="3" type="ORF">J6E47_14995</name>
</gene>
<dbReference type="EMBL" id="JAAGTY010000008">
    <property type="protein sequence ID" value="NDW41254.1"/>
    <property type="molecule type" value="Genomic_DNA"/>
</dbReference>
<dbReference type="RefSeq" id="WP_045544491.1">
    <property type="nucleotide sequence ID" value="NZ_AP014649.1"/>
</dbReference>